<dbReference type="AlphaFoldDB" id="A0A0C2VKL3"/>
<keyword evidence="2" id="KW-1185">Reference proteome</keyword>
<evidence type="ECO:0000313" key="2">
    <source>
        <dbReference type="Proteomes" id="UP000031938"/>
    </source>
</evidence>
<dbReference type="EMBL" id="JXRP01000019">
    <property type="protein sequence ID" value="KIL44498.1"/>
    <property type="molecule type" value="Genomic_DNA"/>
</dbReference>
<name>A0A0C2VKL3_9BACL</name>
<gene>
    <name evidence="1" type="ORF">KP78_34620</name>
</gene>
<dbReference type="STRING" id="889306.KP78_34620"/>
<dbReference type="RefSeq" id="WP_157841517.1">
    <property type="nucleotide sequence ID" value="NZ_JXRP01000019.1"/>
</dbReference>
<accession>A0A0C2VKL3</accession>
<comment type="caution">
    <text evidence="1">The sequence shown here is derived from an EMBL/GenBank/DDBJ whole genome shotgun (WGS) entry which is preliminary data.</text>
</comment>
<dbReference type="PATRIC" id="fig|889306.3.peg.3479"/>
<evidence type="ECO:0000313" key="1">
    <source>
        <dbReference type="EMBL" id="KIL44498.1"/>
    </source>
</evidence>
<sequence length="45" mass="5031">MQFYPCIGQAAISYPTIISMLVKFVTFDSHFSTADYLGAAARKRI</sequence>
<reference evidence="1 2" key="1">
    <citation type="submission" date="2015-01" db="EMBL/GenBank/DDBJ databases">
        <title>Genome sequencing of Jeotgalibacillus soli.</title>
        <authorList>
            <person name="Goh K.M."/>
            <person name="Chan K.-G."/>
            <person name="Yaakop A.S."/>
            <person name="Ee R."/>
            <person name="Gan H.M."/>
            <person name="Chan C.S."/>
        </authorList>
    </citation>
    <scope>NUCLEOTIDE SEQUENCE [LARGE SCALE GENOMIC DNA]</scope>
    <source>
        <strain evidence="1 2">P9</strain>
    </source>
</reference>
<protein>
    <submittedName>
        <fullName evidence="1">Uncharacterized protein</fullName>
    </submittedName>
</protein>
<proteinExistence type="predicted"/>
<organism evidence="1 2">
    <name type="scientific">Jeotgalibacillus soli</name>
    <dbReference type="NCBI Taxonomy" id="889306"/>
    <lineage>
        <taxon>Bacteria</taxon>
        <taxon>Bacillati</taxon>
        <taxon>Bacillota</taxon>
        <taxon>Bacilli</taxon>
        <taxon>Bacillales</taxon>
        <taxon>Caryophanaceae</taxon>
        <taxon>Jeotgalibacillus</taxon>
    </lineage>
</organism>
<dbReference type="Proteomes" id="UP000031938">
    <property type="component" value="Unassembled WGS sequence"/>
</dbReference>